<comment type="caution">
    <text evidence="3">The sequence shown here is derived from an EMBL/GenBank/DDBJ whole genome shotgun (WGS) entry which is preliminary data.</text>
</comment>
<feature type="region of interest" description="Disordered" evidence="1">
    <location>
        <begin position="129"/>
        <end position="149"/>
    </location>
</feature>
<dbReference type="OrthoDB" id="1621991at2759"/>
<dbReference type="GO" id="GO:0015979">
    <property type="term" value="P:photosynthesis"/>
    <property type="evidence" value="ECO:0007669"/>
    <property type="project" value="InterPro"/>
</dbReference>
<evidence type="ECO:0000313" key="3">
    <source>
        <dbReference type="EMBL" id="KAG0583808.1"/>
    </source>
</evidence>
<dbReference type="InterPro" id="IPR016123">
    <property type="entry name" value="Mog1/PsbP_a/b/a-sand"/>
</dbReference>
<dbReference type="GO" id="GO:0009654">
    <property type="term" value="C:photosystem II oxygen evolving complex"/>
    <property type="evidence" value="ECO:0007669"/>
    <property type="project" value="InterPro"/>
</dbReference>
<dbReference type="PANTHER" id="PTHR37764:SF1">
    <property type="entry name" value="KETOSE_ALDOSE ISOMERASE, PUTATIVE (MOG1_PSBP_DUF1795-LIKE PHOTOSYSTEM II REACTION CENTER PSBP FAMILY PROTEIN)-RELATED"/>
    <property type="match status" value="1"/>
</dbReference>
<dbReference type="GO" id="GO:0009507">
    <property type="term" value="C:chloroplast"/>
    <property type="evidence" value="ECO:0007669"/>
    <property type="project" value="TreeGrafter"/>
</dbReference>
<dbReference type="EMBL" id="CM026423">
    <property type="protein sequence ID" value="KAG0583808.1"/>
    <property type="molecule type" value="Genomic_DNA"/>
</dbReference>
<feature type="domain" description="PsbP C-terminal" evidence="2">
    <location>
        <begin position="158"/>
        <end position="313"/>
    </location>
</feature>
<dbReference type="Proteomes" id="UP000822688">
    <property type="component" value="Chromosome 3"/>
</dbReference>
<dbReference type="Pfam" id="PF01789">
    <property type="entry name" value="PsbP"/>
    <property type="match status" value="1"/>
</dbReference>
<feature type="compositionally biased region" description="Low complexity" evidence="1">
    <location>
        <begin position="130"/>
        <end position="140"/>
    </location>
</feature>
<dbReference type="SUPFAM" id="SSF55724">
    <property type="entry name" value="Mog1p/PsbP-like"/>
    <property type="match status" value="1"/>
</dbReference>
<gene>
    <name evidence="3" type="ORF">KC19_3G164900</name>
</gene>
<dbReference type="AlphaFoldDB" id="A0A8T0IMN2"/>
<dbReference type="InterPro" id="IPR002683">
    <property type="entry name" value="PsbP_C"/>
</dbReference>
<accession>A0A8T0IMN2</accession>
<name>A0A8T0IMN2_CERPU</name>
<evidence type="ECO:0000259" key="2">
    <source>
        <dbReference type="Pfam" id="PF01789"/>
    </source>
</evidence>
<sequence length="316" mass="33726">MGAAVPGLHSCSPALVREPFAAVASCVCSGRNWLRLPLRRGDGVKWTGRAGSGRHCPSVCSSALRVDCGVAEVWEGFSSNASIPVHGENGGEEVVTQSRRNIVQAGAALAFLAALNPSAVLAETVQSEPGAAASQGSAQAETKPEKSGVDMESWYRVRGEGFALSVPPNYEDIVEYDDSGNSLYGERAKEKTFLARFASPDRKEVLSVIARNSTQLKLSFLQTQDITEFGTLEEAAKIFVPAGSKIVAAATRKPTDSRVPRTYYLYEFLAKDDKRVVMSAAAAGGTVFVFGAMAPNARWKEVGSKMRSAALNFALR</sequence>
<dbReference type="GO" id="GO:0005509">
    <property type="term" value="F:calcium ion binding"/>
    <property type="evidence" value="ECO:0007669"/>
    <property type="project" value="InterPro"/>
</dbReference>
<dbReference type="Gene3D" id="3.40.1000.10">
    <property type="entry name" value="Mog1/PsbP, alpha/beta/alpha sandwich"/>
    <property type="match status" value="1"/>
</dbReference>
<dbReference type="GO" id="GO:0019898">
    <property type="term" value="C:extrinsic component of membrane"/>
    <property type="evidence" value="ECO:0007669"/>
    <property type="project" value="InterPro"/>
</dbReference>
<reference evidence="3" key="1">
    <citation type="submission" date="2020-06" db="EMBL/GenBank/DDBJ databases">
        <title>WGS assembly of Ceratodon purpureus strain R40.</title>
        <authorList>
            <person name="Carey S.B."/>
            <person name="Jenkins J."/>
            <person name="Shu S."/>
            <person name="Lovell J.T."/>
            <person name="Sreedasyam A."/>
            <person name="Maumus F."/>
            <person name="Tiley G.P."/>
            <person name="Fernandez-Pozo N."/>
            <person name="Barry K."/>
            <person name="Chen C."/>
            <person name="Wang M."/>
            <person name="Lipzen A."/>
            <person name="Daum C."/>
            <person name="Saski C.A."/>
            <person name="Payton A.C."/>
            <person name="Mcbreen J.C."/>
            <person name="Conrad R.E."/>
            <person name="Kollar L.M."/>
            <person name="Olsson S."/>
            <person name="Huttunen S."/>
            <person name="Landis J.B."/>
            <person name="Wickett N.J."/>
            <person name="Johnson M.G."/>
            <person name="Rensing S.A."/>
            <person name="Grimwood J."/>
            <person name="Schmutz J."/>
            <person name="Mcdaniel S.F."/>
        </authorList>
    </citation>
    <scope>NUCLEOTIDE SEQUENCE</scope>
    <source>
        <strain evidence="3">R40</strain>
    </source>
</reference>
<organism evidence="3 4">
    <name type="scientific">Ceratodon purpureus</name>
    <name type="common">Fire moss</name>
    <name type="synonym">Dicranum purpureum</name>
    <dbReference type="NCBI Taxonomy" id="3225"/>
    <lineage>
        <taxon>Eukaryota</taxon>
        <taxon>Viridiplantae</taxon>
        <taxon>Streptophyta</taxon>
        <taxon>Embryophyta</taxon>
        <taxon>Bryophyta</taxon>
        <taxon>Bryophytina</taxon>
        <taxon>Bryopsida</taxon>
        <taxon>Dicranidae</taxon>
        <taxon>Pseudoditrichales</taxon>
        <taxon>Ditrichaceae</taxon>
        <taxon>Ceratodon</taxon>
    </lineage>
</organism>
<proteinExistence type="predicted"/>
<evidence type="ECO:0000256" key="1">
    <source>
        <dbReference type="SAM" id="MobiDB-lite"/>
    </source>
</evidence>
<protein>
    <recommendedName>
        <fullName evidence="2">PsbP C-terminal domain-containing protein</fullName>
    </recommendedName>
</protein>
<evidence type="ECO:0000313" key="4">
    <source>
        <dbReference type="Proteomes" id="UP000822688"/>
    </source>
</evidence>
<dbReference type="PANTHER" id="PTHR37764">
    <property type="entry name" value="KETOSE/ALDOSE ISOMERASE, PUTATIVE (MOG1/PSBP/DUF1795-LIKE PHOTOSYSTEM II REACTION CENTER PSBP FAMILY PROTEIN)-RELATED"/>
    <property type="match status" value="1"/>
</dbReference>
<keyword evidence="4" id="KW-1185">Reference proteome</keyword>